<dbReference type="PANTHER" id="PTHR43861">
    <property type="entry name" value="TRANS-ACONITATE 2-METHYLTRANSFERASE-RELATED"/>
    <property type="match status" value="1"/>
</dbReference>
<evidence type="ECO:0000256" key="2">
    <source>
        <dbReference type="SAM" id="MobiDB-lite"/>
    </source>
</evidence>
<organism evidence="3 4">
    <name type="scientific">Azospirillum isscasi</name>
    <dbReference type="NCBI Taxonomy" id="3053926"/>
    <lineage>
        <taxon>Bacteria</taxon>
        <taxon>Pseudomonadati</taxon>
        <taxon>Pseudomonadota</taxon>
        <taxon>Alphaproteobacteria</taxon>
        <taxon>Rhodospirillales</taxon>
        <taxon>Azospirillaceae</taxon>
        <taxon>Azospirillum</taxon>
    </lineage>
</organism>
<sequence length="404" mass="42766">MTDRTACHLCGAEAGVVAADGGTSGLDDLGGVTSDCRPWPDRMPLAVCGTCGTVQKAVTEGWRARCRDIYASYRVYRQGEGGEQAVFGAGSGMGVARSLLLLTKVLETLSPPDEGRLLDLGCGDGTLLRHAARLRPGWRLTGTDLGDHYRPAIEAIAGVERFHTGDLADLPGRYGLATALHVLEHVEGPEGFLRSVGKRLDPQGRLIVEVPDVEANPFDLLVVDHATHFSAATLSRSLRQAGFAVALCRRDWIPREISAIAVPAGRGDGLEDAPPADPARARRLVEGHVRWLRRLRDETRARAEDGGVGLFGTSIAASWLAGRLGTEHVRFFVDEDPARAGTSYLGRPVLAPGDVPAGATVCMPMTPAMAAGIIGRSKGERFALIPPPDLPPPGLPPLGLPGSD</sequence>
<dbReference type="GO" id="GO:0008168">
    <property type="term" value="F:methyltransferase activity"/>
    <property type="evidence" value="ECO:0007669"/>
    <property type="project" value="UniProtKB-KW"/>
</dbReference>
<comment type="caution">
    <text evidence="3">The sequence shown here is derived from an EMBL/GenBank/DDBJ whole genome shotgun (WGS) entry which is preliminary data.</text>
</comment>
<evidence type="ECO:0000313" key="4">
    <source>
        <dbReference type="Proteomes" id="UP001227317"/>
    </source>
</evidence>
<protein>
    <submittedName>
        <fullName evidence="3">Class I SAM-dependent methyltransferase</fullName>
        <ecNumber evidence="3">2.1.1.-</ecNumber>
    </submittedName>
</protein>
<dbReference type="EC" id="2.1.1.-" evidence="3"/>
<feature type="region of interest" description="Disordered" evidence="2">
    <location>
        <begin position="384"/>
        <end position="404"/>
    </location>
</feature>
<dbReference type="Gene3D" id="3.40.50.150">
    <property type="entry name" value="Vaccinia Virus protein VP39"/>
    <property type="match status" value="1"/>
</dbReference>
<gene>
    <name evidence="3" type="ORF">QSG27_22320</name>
</gene>
<keyword evidence="4" id="KW-1185">Reference proteome</keyword>
<name>A0ABU0WMJ1_9PROT</name>
<dbReference type="Pfam" id="PF13489">
    <property type="entry name" value="Methyltransf_23"/>
    <property type="match status" value="1"/>
</dbReference>
<dbReference type="EMBL" id="JAUJFI010000143">
    <property type="protein sequence ID" value="MDQ2105451.1"/>
    <property type="molecule type" value="Genomic_DNA"/>
</dbReference>
<accession>A0ABU0WMJ1</accession>
<evidence type="ECO:0000256" key="1">
    <source>
        <dbReference type="ARBA" id="ARBA00022679"/>
    </source>
</evidence>
<dbReference type="Proteomes" id="UP001227317">
    <property type="component" value="Unassembled WGS sequence"/>
</dbReference>
<dbReference type="RefSeq" id="WP_306710004.1">
    <property type="nucleotide sequence ID" value="NZ_JAUJFI010000143.1"/>
</dbReference>
<proteinExistence type="predicted"/>
<dbReference type="InterPro" id="IPR029063">
    <property type="entry name" value="SAM-dependent_MTases_sf"/>
</dbReference>
<keyword evidence="3" id="KW-0489">Methyltransferase</keyword>
<feature type="compositionally biased region" description="Pro residues" evidence="2">
    <location>
        <begin position="385"/>
        <end position="404"/>
    </location>
</feature>
<dbReference type="SUPFAM" id="SSF53335">
    <property type="entry name" value="S-adenosyl-L-methionine-dependent methyltransferases"/>
    <property type="match status" value="1"/>
</dbReference>
<dbReference type="CDD" id="cd02440">
    <property type="entry name" value="AdoMet_MTases"/>
    <property type="match status" value="1"/>
</dbReference>
<evidence type="ECO:0000313" key="3">
    <source>
        <dbReference type="EMBL" id="MDQ2105451.1"/>
    </source>
</evidence>
<keyword evidence="1 3" id="KW-0808">Transferase</keyword>
<dbReference type="GO" id="GO:0032259">
    <property type="term" value="P:methylation"/>
    <property type="evidence" value="ECO:0007669"/>
    <property type="project" value="UniProtKB-KW"/>
</dbReference>
<dbReference type="PANTHER" id="PTHR43861:SF3">
    <property type="entry name" value="PUTATIVE (AFU_ORTHOLOGUE AFUA_2G14390)-RELATED"/>
    <property type="match status" value="1"/>
</dbReference>
<reference evidence="3 4" key="1">
    <citation type="submission" date="2023-06" db="EMBL/GenBank/DDBJ databases">
        <title>Azospirillum isscasensis sp.nov, a bacterium isolated from rhizosphere soil of rice.</title>
        <authorList>
            <person name="Wang H."/>
        </authorList>
    </citation>
    <scope>NUCLEOTIDE SEQUENCE [LARGE SCALE GENOMIC DNA]</scope>
    <source>
        <strain evidence="3 4">C340-1</strain>
    </source>
</reference>